<evidence type="ECO:0000313" key="1">
    <source>
        <dbReference type="EMBL" id="SDT42254.1"/>
    </source>
</evidence>
<gene>
    <name evidence="1" type="ORF">SAMN05444158_5968</name>
</gene>
<reference evidence="2" key="1">
    <citation type="submission" date="2016-10" db="EMBL/GenBank/DDBJ databases">
        <authorList>
            <person name="Varghese N."/>
            <person name="Submissions S."/>
        </authorList>
    </citation>
    <scope>NUCLEOTIDE SEQUENCE [LARGE SCALE GENOMIC DNA]</scope>
    <source>
        <strain evidence="2">GAS369</strain>
    </source>
</reference>
<name>A0A1H2A8R9_9BRAD</name>
<dbReference type="EMBL" id="LT629750">
    <property type="protein sequence ID" value="SDT42254.1"/>
    <property type="molecule type" value="Genomic_DNA"/>
</dbReference>
<dbReference type="AlphaFoldDB" id="A0A1H2A8R9"/>
<dbReference type="Proteomes" id="UP000243904">
    <property type="component" value="Chromosome I"/>
</dbReference>
<evidence type="ECO:0000313" key="2">
    <source>
        <dbReference type="Proteomes" id="UP000243904"/>
    </source>
</evidence>
<protein>
    <submittedName>
        <fullName evidence="1">Uncharacterized protein</fullName>
    </submittedName>
</protein>
<keyword evidence="2" id="KW-1185">Reference proteome</keyword>
<accession>A0A1H2A8R9</accession>
<sequence length="304" mass="33522">MGRDSHIIPAYFGIFTFHSERFVHFASQPLPRANLTFDVVDDLVGAHGRGRLKGAPQVRYAPNDVCPLIELMMEASTGRTGPLLQTPWLDSITQLDLRSALVSHQNIWLDETRTRGFMRTTFDPRVEADDLQRNRFLIAARMAAETSGLVKPVAQSLTAALREMESNIHEHSGASSTGILAFQARASSFEFVAADAGYGILATLREDEEFADLTDHGLAMHTALQENVSRYGRKSGHGNGFRDLFLGLAHLNADLRFRSGDHALLISGPQPELKTARLAQKAPFKGFLAAVRCQPMMPGSDTRH</sequence>
<proteinExistence type="predicted"/>
<organism evidence="1 2">
    <name type="scientific">Bradyrhizobium canariense</name>
    <dbReference type="NCBI Taxonomy" id="255045"/>
    <lineage>
        <taxon>Bacteria</taxon>
        <taxon>Pseudomonadati</taxon>
        <taxon>Pseudomonadota</taxon>
        <taxon>Alphaproteobacteria</taxon>
        <taxon>Hyphomicrobiales</taxon>
        <taxon>Nitrobacteraceae</taxon>
        <taxon>Bradyrhizobium</taxon>
    </lineage>
</organism>